<name>H2YHP7_CIOSA</name>
<organism evidence="5 6">
    <name type="scientific">Ciona savignyi</name>
    <name type="common">Pacific transparent sea squirt</name>
    <dbReference type="NCBI Taxonomy" id="51511"/>
    <lineage>
        <taxon>Eukaryota</taxon>
        <taxon>Metazoa</taxon>
        <taxon>Chordata</taxon>
        <taxon>Tunicata</taxon>
        <taxon>Ascidiacea</taxon>
        <taxon>Phlebobranchia</taxon>
        <taxon>Cionidae</taxon>
        <taxon>Ciona</taxon>
    </lineage>
</organism>
<dbReference type="Pfam" id="PF08514">
    <property type="entry name" value="STAG"/>
    <property type="match status" value="1"/>
</dbReference>
<dbReference type="SUPFAM" id="SSF48371">
    <property type="entry name" value="ARM repeat"/>
    <property type="match status" value="1"/>
</dbReference>
<feature type="coiled-coil region" evidence="2">
    <location>
        <begin position="167"/>
        <end position="197"/>
    </location>
</feature>
<evidence type="ECO:0000259" key="4">
    <source>
        <dbReference type="PROSITE" id="PS51425"/>
    </source>
</evidence>
<dbReference type="GO" id="GO:0008278">
    <property type="term" value="C:cohesin complex"/>
    <property type="evidence" value="ECO:0007669"/>
    <property type="project" value="TreeGrafter"/>
</dbReference>
<keyword evidence="6" id="KW-1185">Reference proteome</keyword>
<dbReference type="Proteomes" id="UP000007875">
    <property type="component" value="Unassembled WGS sequence"/>
</dbReference>
<protein>
    <recommendedName>
        <fullName evidence="4">SCD domain-containing protein</fullName>
    </recommendedName>
</protein>
<evidence type="ECO:0000256" key="1">
    <source>
        <dbReference type="ARBA" id="ARBA00005486"/>
    </source>
</evidence>
<dbReference type="InterPro" id="IPR056396">
    <property type="entry name" value="HEAT_SCC3-SA"/>
</dbReference>
<dbReference type="Pfam" id="PF21581">
    <property type="entry name" value="SCD"/>
    <property type="match status" value="1"/>
</dbReference>
<dbReference type="GO" id="GO:0003682">
    <property type="term" value="F:chromatin binding"/>
    <property type="evidence" value="ECO:0007669"/>
    <property type="project" value="TreeGrafter"/>
</dbReference>
<feature type="domain" description="SCD" evidence="4">
    <location>
        <begin position="203"/>
        <end position="288"/>
    </location>
</feature>
<dbReference type="PANTHER" id="PTHR11199">
    <property type="entry name" value="STROMAL ANTIGEN"/>
    <property type="match status" value="1"/>
</dbReference>
<dbReference type="Pfam" id="PF24571">
    <property type="entry name" value="HEAT_SCC3-SA"/>
    <property type="match status" value="1"/>
</dbReference>
<accession>H2YHP7</accession>
<dbReference type="InterPro" id="IPR016024">
    <property type="entry name" value="ARM-type_fold"/>
</dbReference>
<dbReference type="STRING" id="51511.ENSCSAVP00000004846"/>
<dbReference type="GO" id="GO:0000785">
    <property type="term" value="C:chromatin"/>
    <property type="evidence" value="ECO:0007669"/>
    <property type="project" value="TreeGrafter"/>
</dbReference>
<dbReference type="FunCoup" id="H2YHP7">
    <property type="interactions" value="641"/>
</dbReference>
<comment type="similarity">
    <text evidence="1">Belongs to the SCC3 family.</text>
</comment>
<dbReference type="InParanoid" id="H2YHP7"/>
<dbReference type="PANTHER" id="PTHR11199:SF0">
    <property type="entry name" value="LD34181P-RELATED"/>
    <property type="match status" value="1"/>
</dbReference>
<dbReference type="InterPro" id="IPR013721">
    <property type="entry name" value="STAG"/>
</dbReference>
<evidence type="ECO:0000256" key="3">
    <source>
        <dbReference type="SAM" id="MobiDB-lite"/>
    </source>
</evidence>
<feature type="compositionally biased region" description="Pro residues" evidence="3">
    <location>
        <begin position="988"/>
        <end position="1026"/>
    </location>
</feature>
<keyword evidence="2" id="KW-0175">Coiled coil</keyword>
<dbReference type="OMA" id="QIQEAAY"/>
<evidence type="ECO:0000313" key="6">
    <source>
        <dbReference type="Proteomes" id="UP000007875"/>
    </source>
</evidence>
<evidence type="ECO:0000313" key="5">
    <source>
        <dbReference type="Ensembl" id="ENSCSAVP00000004846.1"/>
    </source>
</evidence>
<dbReference type="InterPro" id="IPR020839">
    <property type="entry name" value="SCD"/>
</dbReference>
<reference evidence="6" key="1">
    <citation type="submission" date="2003-08" db="EMBL/GenBank/DDBJ databases">
        <authorList>
            <person name="Birren B."/>
            <person name="Nusbaum C."/>
            <person name="Abebe A."/>
            <person name="Abouelleil A."/>
            <person name="Adekoya E."/>
            <person name="Ait-zahra M."/>
            <person name="Allen N."/>
            <person name="Allen T."/>
            <person name="An P."/>
            <person name="Anderson M."/>
            <person name="Anderson S."/>
            <person name="Arachchi H."/>
            <person name="Armbruster J."/>
            <person name="Bachantsang P."/>
            <person name="Baldwin J."/>
            <person name="Barry A."/>
            <person name="Bayul T."/>
            <person name="Blitshsteyn B."/>
            <person name="Bloom T."/>
            <person name="Blye J."/>
            <person name="Boguslavskiy L."/>
            <person name="Borowsky M."/>
            <person name="Boukhgalter B."/>
            <person name="Brunache A."/>
            <person name="Butler J."/>
            <person name="Calixte N."/>
            <person name="Calvo S."/>
            <person name="Camarata J."/>
            <person name="Campo K."/>
            <person name="Chang J."/>
            <person name="Cheshatsang Y."/>
            <person name="Citroen M."/>
            <person name="Collymore A."/>
            <person name="Considine T."/>
            <person name="Cook A."/>
            <person name="Cooke P."/>
            <person name="Corum B."/>
            <person name="Cuomo C."/>
            <person name="David R."/>
            <person name="Dawoe T."/>
            <person name="Degray S."/>
            <person name="Dodge S."/>
            <person name="Dooley K."/>
            <person name="Dorje P."/>
            <person name="Dorjee K."/>
            <person name="Dorris L."/>
            <person name="Duffey N."/>
            <person name="Dupes A."/>
            <person name="Elkins T."/>
            <person name="Engels R."/>
            <person name="Erickson J."/>
            <person name="Farina A."/>
            <person name="Faro S."/>
            <person name="Ferreira P."/>
            <person name="Fischer H."/>
            <person name="Fitzgerald M."/>
            <person name="Foley K."/>
            <person name="Gage D."/>
            <person name="Galagan J."/>
            <person name="Gearin G."/>
            <person name="Gnerre S."/>
            <person name="Gnirke A."/>
            <person name="Goyette A."/>
            <person name="Graham J."/>
            <person name="Grandbois E."/>
            <person name="Gyaltsen K."/>
            <person name="Hafez N."/>
            <person name="Hagopian D."/>
            <person name="Hagos B."/>
            <person name="Hall J."/>
            <person name="Hatcher B."/>
            <person name="Heller A."/>
            <person name="Higgins H."/>
            <person name="Honan T."/>
            <person name="Horn A."/>
            <person name="Houde N."/>
            <person name="Hughes L."/>
            <person name="Hulme W."/>
            <person name="Husby E."/>
            <person name="Iliev I."/>
            <person name="Jaffe D."/>
            <person name="Jones C."/>
            <person name="Kamal M."/>
            <person name="Kamat A."/>
            <person name="Kamvysselis M."/>
            <person name="Karlsson E."/>
            <person name="Kells C."/>
            <person name="Kieu A."/>
            <person name="Kisner P."/>
            <person name="Kodira C."/>
            <person name="Kulbokas E."/>
            <person name="Labutti K."/>
            <person name="Lama D."/>
            <person name="Landers T."/>
            <person name="Leger J."/>
            <person name="Levine S."/>
            <person name="Lewis D."/>
            <person name="Lewis T."/>
            <person name="Lindblad-toh K."/>
            <person name="Liu X."/>
            <person name="Lokyitsang T."/>
            <person name="Lokyitsang Y."/>
            <person name="Lucien O."/>
            <person name="Lui A."/>
            <person name="Ma L.J."/>
            <person name="Mabbitt R."/>
            <person name="Macdonald J."/>
            <person name="Maclean C."/>
            <person name="Major J."/>
            <person name="Manning J."/>
            <person name="Marabella R."/>
            <person name="Maru K."/>
            <person name="Matthews C."/>
            <person name="Mauceli E."/>
            <person name="Mccarthy M."/>
            <person name="Mcdonough S."/>
            <person name="Mcghee T."/>
            <person name="Meldrim J."/>
            <person name="Meneus L."/>
            <person name="Mesirov J."/>
            <person name="Mihalev A."/>
            <person name="Mihova T."/>
            <person name="Mikkelsen T."/>
            <person name="Mlenga V."/>
            <person name="Moru K."/>
            <person name="Mozes J."/>
            <person name="Mulrain L."/>
            <person name="Munson G."/>
            <person name="Naylor J."/>
            <person name="Newes C."/>
            <person name="Nguyen C."/>
            <person name="Nguyen N."/>
            <person name="Nguyen T."/>
            <person name="Nicol R."/>
            <person name="Nielsen C."/>
            <person name="Nizzari M."/>
            <person name="Norbu C."/>
            <person name="Norbu N."/>
            <person name="O'donnell P."/>
            <person name="Okoawo O."/>
            <person name="O'leary S."/>
            <person name="Omotosho B."/>
            <person name="O'neill K."/>
            <person name="Osman S."/>
            <person name="Parker S."/>
            <person name="Perrin D."/>
            <person name="Phunkhang P."/>
            <person name="Piqani B."/>
            <person name="Purcell S."/>
            <person name="Rachupka T."/>
            <person name="Ramasamy U."/>
            <person name="Rameau R."/>
            <person name="Ray V."/>
            <person name="Raymond C."/>
            <person name="Retta R."/>
            <person name="Richardson S."/>
            <person name="Rise C."/>
            <person name="Rodriguez J."/>
            <person name="Rogers J."/>
            <person name="Rogov P."/>
            <person name="Rutman M."/>
            <person name="Schupbach R."/>
            <person name="Seaman C."/>
            <person name="Settipalli S."/>
            <person name="Sharpe T."/>
            <person name="Sheridan J."/>
            <person name="Sherpa N."/>
            <person name="Shi J."/>
            <person name="Smirnov S."/>
            <person name="Smith C."/>
            <person name="Sougnez C."/>
            <person name="Spencer B."/>
            <person name="Stalker J."/>
            <person name="Stange-thomann N."/>
            <person name="Stavropoulos S."/>
            <person name="Stetson K."/>
            <person name="Stone C."/>
            <person name="Stone S."/>
            <person name="Stubbs M."/>
            <person name="Talamas J."/>
            <person name="Tchuinga P."/>
            <person name="Tenzing P."/>
            <person name="Tesfaye S."/>
            <person name="Theodore J."/>
            <person name="Thoulutsang Y."/>
            <person name="Topham K."/>
            <person name="Towey S."/>
            <person name="Tsamla T."/>
            <person name="Tsomo N."/>
            <person name="Vallee D."/>
            <person name="Vassiliev H."/>
            <person name="Venkataraman V."/>
            <person name="Vinson J."/>
            <person name="Vo A."/>
            <person name="Wade C."/>
            <person name="Wang S."/>
            <person name="Wangchuk T."/>
            <person name="Wangdi T."/>
            <person name="Whittaker C."/>
            <person name="Wilkinson J."/>
            <person name="Wu Y."/>
            <person name="Wyman D."/>
            <person name="Yadav S."/>
            <person name="Yang S."/>
            <person name="Yang X."/>
            <person name="Yeager S."/>
            <person name="Yee E."/>
            <person name="Young G."/>
            <person name="Zainoun J."/>
            <person name="Zembeck L."/>
            <person name="Zimmer A."/>
            <person name="Zody M."/>
            <person name="Lander E."/>
        </authorList>
    </citation>
    <scope>NUCLEOTIDE SEQUENCE [LARGE SCALE GENOMIC DNA]</scope>
</reference>
<reference evidence="5" key="3">
    <citation type="submission" date="2025-09" db="UniProtKB">
        <authorList>
            <consortium name="Ensembl"/>
        </authorList>
    </citation>
    <scope>IDENTIFICATION</scope>
</reference>
<dbReference type="AlphaFoldDB" id="H2YHP7"/>
<dbReference type="GeneTree" id="ENSGT00950000182972"/>
<dbReference type="eggNOG" id="KOG2011">
    <property type="taxonomic scope" value="Eukaryota"/>
</dbReference>
<dbReference type="InterPro" id="IPR039662">
    <property type="entry name" value="Cohesin_Scc3/SA"/>
</dbReference>
<reference evidence="5" key="2">
    <citation type="submission" date="2025-08" db="UniProtKB">
        <authorList>
            <consortium name="Ensembl"/>
        </authorList>
    </citation>
    <scope>IDENTIFICATION</scope>
</reference>
<evidence type="ECO:0000256" key="2">
    <source>
        <dbReference type="SAM" id="Coils"/>
    </source>
</evidence>
<dbReference type="GO" id="GO:0007062">
    <property type="term" value="P:sister chromatid cohesion"/>
    <property type="evidence" value="ECO:0007669"/>
    <property type="project" value="UniProtKB-ARBA"/>
</dbReference>
<feature type="region of interest" description="Disordered" evidence="3">
    <location>
        <begin position="958"/>
        <end position="1033"/>
    </location>
</feature>
<dbReference type="PROSITE" id="PS51425">
    <property type="entry name" value="SCD"/>
    <property type="match status" value="1"/>
</dbReference>
<proteinExistence type="inferred from homology"/>
<sequence>MSMSSVVDDWIDAYKADRNGALLDLIQFFIHASGCKGTITPQMMQEVSEGFQDVIKQMTEQFDEDSGDYPLIAAGAYFRKFRSSFCDFVQALVRQCQYEIIYDQYMMDNILTLLTELSNSQVRAFRHTSTLAAMKLMTGLVNVALQLSVSLDNTQRQYDAEHSKSLSKRASEKLDILMQKKKELEEQQSEIEGMLNGIFKGIFVHRYRDFIAEIRALCMDEIGAWMKMFPKVFLTDSYLKYVGWTLHDKQKEVRAKCLNSLIGLYGDNEMTRDLKLFTSRFKDRIVSMTLDKEYDVAVQAIKLLHLILSNCGYDTPVLTSSDSERVYQLVFSCHRPVAVAAADFLNKQLFINKVSFEENVNPGYTKRGKRRGVNAPLITDLVLFFIESERLRKDGNIFNSALMIVNNSNKIWEQFYSKVWYHECYYWHYPIFTHFFTKIIEVIKAESSQKTASRDRKIAIEDRLRLTEHFMVALPNLLKKFHVDREKVVGLLQIPRYFELECYTTSRREKHLDDLLAQLSVIVDKHTDPDVLEQVSRTYSHLCDDEFAIFNKVSISRRAVIDKWAENFRFALAIFKDAEDNVDEEEIYNVVQNLKRLTHLYMFNDLTQWDLYPKANSIIEMHQERPDTIPQAMLLQTVKFIYYHLLYSLAGLKNGGASSGAGAEDPRAAIAQLRKRVGEYLRACELLLASSPHKKIQEESYMSICDLLVIFAPQLAHSSPNLKSLVQRPSEPVQHSLVDFVREFVFTLPDEDDSEDDTAKIDALHQRRSLLAAICKLFVYSLIDLRLAAVVFQQYIRFYSDYGDIIKETISKTRHVNKLACAQTLALSLKTLFRDTVREQGGVLDQSSQEYGHMKELARRFALTFGLDQVKTRDAVAELHREGIVFALKRDESMFNETEPPANLTFLGILVEFSAKLMKQDKRTVLQYLDKHISPHQLSNQESLWIPLVTYRNSLLQGAGMDDDARPTAGKGRRGRRKKNMDGDFEAPPTPISPATPMHQPPTPMTPQMQPPMTPQAPMTPQPPMTPQNVMGQPQLSSTVMRGDQMRIQEDHMMEYQ</sequence>
<dbReference type="GO" id="GO:0005634">
    <property type="term" value="C:nucleus"/>
    <property type="evidence" value="ECO:0007669"/>
    <property type="project" value="TreeGrafter"/>
</dbReference>
<dbReference type="Ensembl" id="ENSCSAVT00000004914.1">
    <property type="protein sequence ID" value="ENSCSAVP00000004846.1"/>
    <property type="gene ID" value="ENSCSAVG00000002890.1"/>
</dbReference>